<dbReference type="AlphaFoldDB" id="A0A0C2ICS9"/>
<protein>
    <submittedName>
        <fullName evidence="2">Uncharacterized protein</fullName>
    </submittedName>
</protein>
<feature type="compositionally biased region" description="Polar residues" evidence="1">
    <location>
        <begin position="260"/>
        <end position="269"/>
    </location>
</feature>
<evidence type="ECO:0000256" key="1">
    <source>
        <dbReference type="SAM" id="MobiDB-lite"/>
    </source>
</evidence>
<feature type="compositionally biased region" description="Polar residues" evidence="1">
    <location>
        <begin position="27"/>
        <end position="37"/>
    </location>
</feature>
<feature type="region of interest" description="Disordered" evidence="1">
    <location>
        <begin position="250"/>
        <end position="275"/>
    </location>
</feature>
<dbReference type="Proteomes" id="UP000031668">
    <property type="component" value="Unassembled WGS sequence"/>
</dbReference>
<feature type="compositionally biased region" description="Basic and acidic residues" evidence="1">
    <location>
        <begin position="7"/>
        <end position="17"/>
    </location>
</feature>
<organism evidence="2 3">
    <name type="scientific">Thelohanellus kitauei</name>
    <name type="common">Myxosporean</name>
    <dbReference type="NCBI Taxonomy" id="669202"/>
    <lineage>
        <taxon>Eukaryota</taxon>
        <taxon>Metazoa</taxon>
        <taxon>Cnidaria</taxon>
        <taxon>Myxozoa</taxon>
        <taxon>Myxosporea</taxon>
        <taxon>Bivalvulida</taxon>
        <taxon>Platysporina</taxon>
        <taxon>Myxobolidae</taxon>
        <taxon>Thelohanellus</taxon>
    </lineage>
</organism>
<sequence>MPSPSKKSSEVLDKNSKYTENNDESKSGSSFQKTRLRITNDSKQSKDSSSTSRKSETVLFVSSTESEPDSDTLNIKTEKDAENTSEKIKQSTKIREKESVAKDPVSIGKKKSLFSRIDTGNRTPCSISRDLIEVEKEYELSMSQQSKIHKSSTSDLEKSSKKTKINVLTSDDHNTSLVGTSVEHKKSVDDSFKHDLEKGSKPTLRRINRDVNQLPEEFKTNQFRPIRNNASLISVSQDSTNVQNKFLKRDRNNRRMPLITSMNNSPRFNRSNDEK</sequence>
<proteinExistence type="predicted"/>
<gene>
    <name evidence="2" type="ORF">RF11_09541</name>
</gene>
<name>A0A0C2ICS9_THEKT</name>
<feature type="compositionally biased region" description="Polar residues" evidence="1">
    <location>
        <begin position="60"/>
        <end position="75"/>
    </location>
</feature>
<feature type="compositionally biased region" description="Basic and acidic residues" evidence="1">
    <location>
        <begin position="76"/>
        <end position="101"/>
    </location>
</feature>
<evidence type="ECO:0000313" key="2">
    <source>
        <dbReference type="EMBL" id="KII63138.1"/>
    </source>
</evidence>
<evidence type="ECO:0000313" key="3">
    <source>
        <dbReference type="Proteomes" id="UP000031668"/>
    </source>
</evidence>
<dbReference type="EMBL" id="JWZT01004771">
    <property type="protein sequence ID" value="KII63138.1"/>
    <property type="molecule type" value="Genomic_DNA"/>
</dbReference>
<accession>A0A0C2ICS9</accession>
<comment type="caution">
    <text evidence="2">The sequence shown here is derived from an EMBL/GenBank/DDBJ whole genome shotgun (WGS) entry which is preliminary data.</text>
</comment>
<feature type="region of interest" description="Disordered" evidence="1">
    <location>
        <begin position="1"/>
        <end position="106"/>
    </location>
</feature>
<reference evidence="2 3" key="1">
    <citation type="journal article" date="2014" name="Genome Biol. Evol.">
        <title>The genome of the myxosporean Thelohanellus kitauei shows adaptations to nutrient acquisition within its fish host.</title>
        <authorList>
            <person name="Yang Y."/>
            <person name="Xiong J."/>
            <person name="Zhou Z."/>
            <person name="Huo F."/>
            <person name="Miao W."/>
            <person name="Ran C."/>
            <person name="Liu Y."/>
            <person name="Zhang J."/>
            <person name="Feng J."/>
            <person name="Wang M."/>
            <person name="Wang M."/>
            <person name="Wang L."/>
            <person name="Yao B."/>
        </authorList>
    </citation>
    <scope>NUCLEOTIDE SEQUENCE [LARGE SCALE GENOMIC DNA]</scope>
    <source>
        <strain evidence="2">Wuqing</strain>
    </source>
</reference>
<keyword evidence="3" id="KW-1185">Reference proteome</keyword>